<evidence type="ECO:0000313" key="2">
    <source>
        <dbReference type="EMBL" id="CAB1430617.1"/>
    </source>
</evidence>
<comment type="caution">
    <text evidence="2">The sequence shown here is derived from an EMBL/GenBank/DDBJ whole genome shotgun (WGS) entry which is preliminary data.</text>
</comment>
<dbReference type="AlphaFoldDB" id="A0A9N7UHP2"/>
<protein>
    <submittedName>
        <fullName evidence="2">Uncharacterized protein</fullName>
    </submittedName>
</protein>
<keyword evidence="3" id="KW-1185">Reference proteome</keyword>
<dbReference type="EMBL" id="CADEAL010001251">
    <property type="protein sequence ID" value="CAB1430617.1"/>
    <property type="molecule type" value="Genomic_DNA"/>
</dbReference>
<name>A0A9N7UHP2_PLEPL</name>
<evidence type="ECO:0000256" key="1">
    <source>
        <dbReference type="SAM" id="MobiDB-lite"/>
    </source>
</evidence>
<sequence length="169" mass="18835">MAGRGAVALCPRSGSGSRFEPGSTTDPLHAAQPASEQLKPQRRRRRCFLLTRTRSRRSPEEPPRDSGRPPPVNNNNNNGPFILHCHIGKEIKHICSNCRGAEPLDGQFTELEGGGGRRKRRKRRRAALRSAATGSFTLTEPEQWSSYLVYLQQSRSGASHFGDKCLKRM</sequence>
<evidence type="ECO:0000313" key="3">
    <source>
        <dbReference type="Proteomes" id="UP001153269"/>
    </source>
</evidence>
<gene>
    <name evidence="2" type="ORF">PLEPLA_LOCUS18599</name>
</gene>
<reference evidence="2" key="1">
    <citation type="submission" date="2020-03" db="EMBL/GenBank/DDBJ databases">
        <authorList>
            <person name="Weist P."/>
        </authorList>
    </citation>
    <scope>NUCLEOTIDE SEQUENCE</scope>
</reference>
<feature type="region of interest" description="Disordered" evidence="1">
    <location>
        <begin position="1"/>
        <end position="77"/>
    </location>
</feature>
<accession>A0A9N7UHP2</accession>
<feature type="compositionally biased region" description="Basic and acidic residues" evidence="1">
    <location>
        <begin position="57"/>
        <end position="67"/>
    </location>
</feature>
<organism evidence="2 3">
    <name type="scientific">Pleuronectes platessa</name>
    <name type="common">European plaice</name>
    <dbReference type="NCBI Taxonomy" id="8262"/>
    <lineage>
        <taxon>Eukaryota</taxon>
        <taxon>Metazoa</taxon>
        <taxon>Chordata</taxon>
        <taxon>Craniata</taxon>
        <taxon>Vertebrata</taxon>
        <taxon>Euteleostomi</taxon>
        <taxon>Actinopterygii</taxon>
        <taxon>Neopterygii</taxon>
        <taxon>Teleostei</taxon>
        <taxon>Neoteleostei</taxon>
        <taxon>Acanthomorphata</taxon>
        <taxon>Carangaria</taxon>
        <taxon>Pleuronectiformes</taxon>
        <taxon>Pleuronectoidei</taxon>
        <taxon>Pleuronectidae</taxon>
        <taxon>Pleuronectes</taxon>
    </lineage>
</organism>
<dbReference type="Proteomes" id="UP001153269">
    <property type="component" value="Unassembled WGS sequence"/>
</dbReference>
<proteinExistence type="predicted"/>